<evidence type="ECO:0000259" key="3">
    <source>
        <dbReference type="PROSITE" id="PS50894"/>
    </source>
</evidence>
<dbReference type="Pfam" id="PF01627">
    <property type="entry name" value="Hpt"/>
    <property type="match status" value="1"/>
</dbReference>
<dbReference type="InterPro" id="IPR036641">
    <property type="entry name" value="HPT_dom_sf"/>
</dbReference>
<dbReference type="Proteomes" id="UP000622707">
    <property type="component" value="Unassembled WGS sequence"/>
</dbReference>
<feature type="modified residue" description="Phosphohistidine" evidence="2">
    <location>
        <position position="56"/>
    </location>
</feature>
<evidence type="ECO:0000313" key="4">
    <source>
        <dbReference type="EMBL" id="MBL0426754.1"/>
    </source>
</evidence>
<dbReference type="PROSITE" id="PS50894">
    <property type="entry name" value="HPT"/>
    <property type="match status" value="1"/>
</dbReference>
<sequence>MDAPLLNEDALAGLRRMASEEQLAEFMRVALQGYEDACARIEQEDASADTVARQAHRVRGSAGTLGLAAISAVAVRLEAAALAGTPDRELVAGLRASVAATRAALEQRGLLPAAPGT</sequence>
<keyword evidence="2" id="KW-0597">Phosphoprotein</keyword>
<feature type="domain" description="HPt" evidence="3">
    <location>
        <begin position="15"/>
        <end position="108"/>
    </location>
</feature>
<dbReference type="EMBL" id="JAEQND010000009">
    <property type="protein sequence ID" value="MBL0426754.1"/>
    <property type="molecule type" value="Genomic_DNA"/>
</dbReference>
<dbReference type="Gene3D" id="1.20.120.160">
    <property type="entry name" value="HPT domain"/>
    <property type="match status" value="1"/>
</dbReference>
<organism evidence="4 5">
    <name type="scientific">Ramlibacter alkalitolerans</name>
    <dbReference type="NCBI Taxonomy" id="2039631"/>
    <lineage>
        <taxon>Bacteria</taxon>
        <taxon>Pseudomonadati</taxon>
        <taxon>Pseudomonadota</taxon>
        <taxon>Betaproteobacteria</taxon>
        <taxon>Burkholderiales</taxon>
        <taxon>Comamonadaceae</taxon>
        <taxon>Ramlibacter</taxon>
    </lineage>
</organism>
<keyword evidence="5" id="KW-1185">Reference proteome</keyword>
<dbReference type="InterPro" id="IPR008207">
    <property type="entry name" value="Sig_transdc_His_kin_Hpt_dom"/>
</dbReference>
<protein>
    <submittedName>
        <fullName evidence="4">Hpt domain-containing protein</fullName>
    </submittedName>
</protein>
<evidence type="ECO:0000256" key="1">
    <source>
        <dbReference type="ARBA" id="ARBA00023012"/>
    </source>
</evidence>
<evidence type="ECO:0000313" key="5">
    <source>
        <dbReference type="Proteomes" id="UP000622707"/>
    </source>
</evidence>
<reference evidence="4 5" key="1">
    <citation type="journal article" date="2017" name="Int. J. Syst. Evol. Microbiol.">
        <title>Ramlibacter alkalitolerans sp. nov., alkali-tolerant bacterium isolated from soil of ginseng.</title>
        <authorList>
            <person name="Lee D.H."/>
            <person name="Cha C.J."/>
        </authorList>
    </citation>
    <scope>NUCLEOTIDE SEQUENCE [LARGE SCALE GENOMIC DNA]</scope>
    <source>
        <strain evidence="4 5">KACC 19305</strain>
    </source>
</reference>
<proteinExistence type="predicted"/>
<keyword evidence="1" id="KW-0902">Two-component regulatory system</keyword>
<name>A0ABS1JR59_9BURK</name>
<gene>
    <name evidence="4" type="ORF">JI746_16700</name>
</gene>
<comment type="caution">
    <text evidence="4">The sequence shown here is derived from an EMBL/GenBank/DDBJ whole genome shotgun (WGS) entry which is preliminary data.</text>
</comment>
<accession>A0ABS1JR59</accession>
<dbReference type="RefSeq" id="WP_201691074.1">
    <property type="nucleotide sequence ID" value="NZ_JAEQND010000009.1"/>
</dbReference>
<dbReference type="SUPFAM" id="SSF47226">
    <property type="entry name" value="Histidine-containing phosphotransfer domain, HPT domain"/>
    <property type="match status" value="1"/>
</dbReference>
<evidence type="ECO:0000256" key="2">
    <source>
        <dbReference type="PROSITE-ProRule" id="PRU00110"/>
    </source>
</evidence>